<dbReference type="PROSITE" id="PS50089">
    <property type="entry name" value="ZF_RING_2"/>
    <property type="match status" value="1"/>
</dbReference>
<protein>
    <recommendedName>
        <fullName evidence="4">RING-type domain-containing protein</fullName>
    </recommendedName>
</protein>
<gene>
    <name evidence="5" type="ORF">RHO25_012584</name>
</gene>
<dbReference type="InterPro" id="IPR001841">
    <property type="entry name" value="Znf_RING"/>
</dbReference>
<dbReference type="GeneID" id="90644868"/>
<keyword evidence="2" id="KW-0472">Membrane</keyword>
<accession>A0ABZ0P8P1</accession>
<evidence type="ECO:0000259" key="4">
    <source>
        <dbReference type="PROSITE" id="PS50089"/>
    </source>
</evidence>
<organism evidence="5 6">
    <name type="scientific">Cercospora beticola</name>
    <name type="common">Sugarbeet leaf spot fungus</name>
    <dbReference type="NCBI Taxonomy" id="122368"/>
    <lineage>
        <taxon>Eukaryota</taxon>
        <taxon>Fungi</taxon>
        <taxon>Dikarya</taxon>
        <taxon>Ascomycota</taxon>
        <taxon>Pezizomycotina</taxon>
        <taxon>Dothideomycetes</taxon>
        <taxon>Dothideomycetidae</taxon>
        <taxon>Mycosphaerellales</taxon>
        <taxon>Mycosphaerellaceae</taxon>
        <taxon>Cercospora</taxon>
    </lineage>
</organism>
<name>A0ABZ0P8P1_CERBT</name>
<feature type="signal peptide" evidence="3">
    <location>
        <begin position="1"/>
        <end position="23"/>
    </location>
</feature>
<evidence type="ECO:0000313" key="6">
    <source>
        <dbReference type="Proteomes" id="UP001302367"/>
    </source>
</evidence>
<dbReference type="Gene3D" id="3.30.40.10">
    <property type="entry name" value="Zinc/RING finger domain, C3HC4 (zinc finger)"/>
    <property type="match status" value="1"/>
</dbReference>
<proteinExistence type="predicted"/>
<evidence type="ECO:0000256" key="1">
    <source>
        <dbReference type="PROSITE-ProRule" id="PRU00175"/>
    </source>
</evidence>
<feature type="transmembrane region" description="Helical" evidence="2">
    <location>
        <begin position="217"/>
        <end position="238"/>
    </location>
</feature>
<feature type="transmembrane region" description="Helical" evidence="2">
    <location>
        <begin position="288"/>
        <end position="313"/>
    </location>
</feature>
<feature type="domain" description="RING-type" evidence="4">
    <location>
        <begin position="95"/>
        <end position="142"/>
    </location>
</feature>
<sequence>MFGHASIVSIFLAMFLDFPLIPASSTKTEDCLALICRVLGSVRHLCFFIPLVSHVWAFYRALESVRARKRLEPDKHFTSTFRLVLKSSLDAEEECPICKAKFLDPGEKLTPLALPCGHIWCKTCIEDYVVKQRRIADCPLCRRPISQQSLRSKIVSLQMAFASTVWSMSMFQCIAMLFAAVWMFFRNEATSFPTTPLPMGTRTIGRAGMDMYYVLDFVSAALDLLGGSLSWALTWWITSRNGESCGIVGTTQRVLLPVLHFMLSLLAYDSAIKNPTQPATLVDLRAGHFVLMVLPWIVHGLALLDGTWVVSALRMEDQRWVRRLVDILL</sequence>
<keyword evidence="3" id="KW-0732">Signal</keyword>
<dbReference type="SUPFAM" id="SSF57850">
    <property type="entry name" value="RING/U-box"/>
    <property type="match status" value="1"/>
</dbReference>
<keyword evidence="1" id="KW-0479">Metal-binding</keyword>
<keyword evidence="2" id="KW-0812">Transmembrane</keyword>
<keyword evidence="6" id="KW-1185">Reference proteome</keyword>
<feature type="transmembrane region" description="Helical" evidence="2">
    <location>
        <begin position="250"/>
        <end position="268"/>
    </location>
</feature>
<keyword evidence="1" id="KW-0862">Zinc</keyword>
<evidence type="ECO:0000256" key="3">
    <source>
        <dbReference type="SAM" id="SignalP"/>
    </source>
</evidence>
<keyword evidence="2" id="KW-1133">Transmembrane helix</keyword>
<keyword evidence="1" id="KW-0863">Zinc-finger</keyword>
<feature type="chain" id="PRO_5045977245" description="RING-type domain-containing protein" evidence="3">
    <location>
        <begin position="24"/>
        <end position="329"/>
    </location>
</feature>
<dbReference type="Pfam" id="PF13639">
    <property type="entry name" value="zf-RING_2"/>
    <property type="match status" value="1"/>
</dbReference>
<feature type="transmembrane region" description="Helical" evidence="2">
    <location>
        <begin position="38"/>
        <end position="59"/>
    </location>
</feature>
<dbReference type="InterPro" id="IPR013083">
    <property type="entry name" value="Znf_RING/FYVE/PHD"/>
</dbReference>
<feature type="transmembrane region" description="Helical" evidence="2">
    <location>
        <begin position="160"/>
        <end position="185"/>
    </location>
</feature>
<dbReference type="SMART" id="SM00184">
    <property type="entry name" value="RING"/>
    <property type="match status" value="1"/>
</dbReference>
<dbReference type="RefSeq" id="XP_065459639.1">
    <property type="nucleotide sequence ID" value="XM_065603567.1"/>
</dbReference>
<dbReference type="Proteomes" id="UP001302367">
    <property type="component" value="Chromosome 9"/>
</dbReference>
<evidence type="ECO:0000313" key="5">
    <source>
        <dbReference type="EMBL" id="WPB07920.1"/>
    </source>
</evidence>
<dbReference type="EMBL" id="CP134192">
    <property type="protein sequence ID" value="WPB07920.1"/>
    <property type="molecule type" value="Genomic_DNA"/>
</dbReference>
<evidence type="ECO:0000256" key="2">
    <source>
        <dbReference type="SAM" id="Phobius"/>
    </source>
</evidence>
<reference evidence="5 6" key="1">
    <citation type="submission" date="2023-09" db="EMBL/GenBank/DDBJ databases">
        <title>Complete-Gapless Cercospora beticola genome.</title>
        <authorList>
            <person name="Wyatt N.A."/>
            <person name="Spanner R.E."/>
            <person name="Bolton M.D."/>
        </authorList>
    </citation>
    <scope>NUCLEOTIDE SEQUENCE [LARGE SCALE GENOMIC DNA]</scope>
    <source>
        <strain evidence="5">Cb09-40</strain>
    </source>
</reference>